<organism evidence="1 2">
    <name type="scientific">Actinomadura fulvescens</name>
    <dbReference type="NCBI Taxonomy" id="46160"/>
    <lineage>
        <taxon>Bacteria</taxon>
        <taxon>Bacillati</taxon>
        <taxon>Actinomycetota</taxon>
        <taxon>Actinomycetes</taxon>
        <taxon>Streptosporangiales</taxon>
        <taxon>Thermomonosporaceae</taxon>
        <taxon>Actinomadura</taxon>
    </lineage>
</organism>
<dbReference type="Proteomes" id="UP001501509">
    <property type="component" value="Unassembled WGS sequence"/>
</dbReference>
<protein>
    <submittedName>
        <fullName evidence="1">Acyl carrier protein</fullName>
    </submittedName>
</protein>
<evidence type="ECO:0000313" key="1">
    <source>
        <dbReference type="EMBL" id="GAA2585619.1"/>
    </source>
</evidence>
<evidence type="ECO:0000313" key="2">
    <source>
        <dbReference type="Proteomes" id="UP001501509"/>
    </source>
</evidence>
<reference evidence="1 2" key="1">
    <citation type="journal article" date="2019" name="Int. J. Syst. Evol. Microbiol.">
        <title>The Global Catalogue of Microorganisms (GCM) 10K type strain sequencing project: providing services to taxonomists for standard genome sequencing and annotation.</title>
        <authorList>
            <consortium name="The Broad Institute Genomics Platform"/>
            <consortium name="The Broad Institute Genome Sequencing Center for Infectious Disease"/>
            <person name="Wu L."/>
            <person name="Ma J."/>
        </authorList>
    </citation>
    <scope>NUCLEOTIDE SEQUENCE [LARGE SCALE GENOMIC DNA]</scope>
    <source>
        <strain evidence="1 2">JCM 6833</strain>
    </source>
</reference>
<accession>A0ABN3PJ13</accession>
<proteinExistence type="predicted"/>
<dbReference type="EMBL" id="BAAATD010000002">
    <property type="protein sequence ID" value="GAA2585619.1"/>
    <property type="molecule type" value="Genomic_DNA"/>
</dbReference>
<name>A0ABN3PJ13_9ACTN</name>
<sequence>MSPLAAELTRAGFVELLRDEIGLDLETADLARGLDELPGWDSVQLLAILVLLEKRVDRALSLPDFLDAADLETIYEMVTR</sequence>
<dbReference type="InterPro" id="IPR036736">
    <property type="entry name" value="ACP-like_sf"/>
</dbReference>
<gene>
    <name evidence="1" type="ORF">GCM10010411_17930</name>
</gene>
<keyword evidence="2" id="KW-1185">Reference proteome</keyword>
<dbReference type="SUPFAM" id="SSF47336">
    <property type="entry name" value="ACP-like"/>
    <property type="match status" value="1"/>
</dbReference>
<comment type="caution">
    <text evidence="1">The sequence shown here is derived from an EMBL/GenBank/DDBJ whole genome shotgun (WGS) entry which is preliminary data.</text>
</comment>
<dbReference type="Gene3D" id="1.10.1200.10">
    <property type="entry name" value="ACP-like"/>
    <property type="match status" value="1"/>
</dbReference>